<dbReference type="InterPro" id="IPR007837">
    <property type="entry name" value="DinB"/>
</dbReference>
<dbReference type="PANTHER" id="PTHR37302">
    <property type="entry name" value="SLR1116 PROTEIN"/>
    <property type="match status" value="1"/>
</dbReference>
<dbReference type="InterPro" id="IPR034660">
    <property type="entry name" value="DinB/YfiT-like"/>
</dbReference>
<evidence type="ECO:0000256" key="1">
    <source>
        <dbReference type="ARBA" id="ARBA00008635"/>
    </source>
</evidence>
<comment type="caution">
    <text evidence="3">The sequence shown here is derived from an EMBL/GenBank/DDBJ whole genome shotgun (WGS) entry which is preliminary data.</text>
</comment>
<sequence>MIEMMRYNWRIRESYFELCSSLPREELVKERNGGAGSILKTFFHIVEMEHSWMQELLGRPDRPLCYEDNQTLENIMEMSRESRIGSEWIFQHSNSYLDGKLVDVSWLDEKIYYGEILRHVIVHEIHHMGQLSVWVREMGLKPVCANFIQKGLMEIV</sequence>
<dbReference type="Proteomes" id="UP001597497">
    <property type="component" value="Unassembled WGS sequence"/>
</dbReference>
<dbReference type="Gene3D" id="1.20.120.450">
    <property type="entry name" value="dinb family like domain"/>
    <property type="match status" value="1"/>
</dbReference>
<dbReference type="PANTHER" id="PTHR37302:SF3">
    <property type="entry name" value="DAMAGE-INDUCIBLE PROTEIN DINB"/>
    <property type="match status" value="1"/>
</dbReference>
<comment type="similarity">
    <text evidence="1">Belongs to the DinB family.</text>
</comment>
<evidence type="ECO:0000313" key="3">
    <source>
        <dbReference type="EMBL" id="MFD2671471.1"/>
    </source>
</evidence>
<dbReference type="RefSeq" id="WP_379928944.1">
    <property type="nucleotide sequence ID" value="NZ_JBHUMM010000011.1"/>
</dbReference>
<keyword evidence="4" id="KW-1185">Reference proteome</keyword>
<keyword evidence="2" id="KW-0479">Metal-binding</keyword>
<dbReference type="Pfam" id="PF05163">
    <property type="entry name" value="DinB"/>
    <property type="match status" value="1"/>
</dbReference>
<proteinExistence type="inferred from homology"/>
<evidence type="ECO:0000313" key="4">
    <source>
        <dbReference type="Proteomes" id="UP001597497"/>
    </source>
</evidence>
<dbReference type="EMBL" id="JBHUMM010000011">
    <property type="protein sequence ID" value="MFD2671471.1"/>
    <property type="molecule type" value="Genomic_DNA"/>
</dbReference>
<reference evidence="4" key="1">
    <citation type="journal article" date="2019" name="Int. J. Syst. Evol. Microbiol.">
        <title>The Global Catalogue of Microorganisms (GCM) 10K type strain sequencing project: providing services to taxonomists for standard genome sequencing and annotation.</title>
        <authorList>
            <consortium name="The Broad Institute Genomics Platform"/>
            <consortium name="The Broad Institute Genome Sequencing Center for Infectious Disease"/>
            <person name="Wu L."/>
            <person name="Ma J."/>
        </authorList>
    </citation>
    <scope>NUCLEOTIDE SEQUENCE [LARGE SCALE GENOMIC DNA]</scope>
    <source>
        <strain evidence="4">KCTC 33676</strain>
    </source>
</reference>
<evidence type="ECO:0000256" key="2">
    <source>
        <dbReference type="ARBA" id="ARBA00022723"/>
    </source>
</evidence>
<accession>A0ABW5R9N8</accession>
<organism evidence="3 4">
    <name type="scientific">Marinicrinis sediminis</name>
    <dbReference type="NCBI Taxonomy" id="1652465"/>
    <lineage>
        <taxon>Bacteria</taxon>
        <taxon>Bacillati</taxon>
        <taxon>Bacillota</taxon>
        <taxon>Bacilli</taxon>
        <taxon>Bacillales</taxon>
        <taxon>Paenibacillaceae</taxon>
    </lineage>
</organism>
<dbReference type="SUPFAM" id="SSF109854">
    <property type="entry name" value="DinB/YfiT-like putative metalloenzymes"/>
    <property type="match status" value="1"/>
</dbReference>
<name>A0ABW5R9N8_9BACL</name>
<protein>
    <submittedName>
        <fullName evidence="3">DinB family protein</fullName>
    </submittedName>
</protein>
<gene>
    <name evidence="3" type="ORF">ACFSUC_07610</name>
</gene>